<reference evidence="2" key="2">
    <citation type="journal article" date="2017" name="J. Anim. Genet.">
        <title>Multiple reference genome sequences of hot pepper reveal the massive evolution of plant disease resistance genes by retroduplication.</title>
        <authorList>
            <person name="Kim S."/>
            <person name="Park J."/>
            <person name="Yeom S.-I."/>
            <person name="Kim Y.-M."/>
            <person name="Seo E."/>
            <person name="Kim K.-T."/>
            <person name="Kim M.-S."/>
            <person name="Lee J.M."/>
            <person name="Cheong K."/>
            <person name="Shin H.-S."/>
            <person name="Kim S.-B."/>
            <person name="Han K."/>
            <person name="Lee J."/>
            <person name="Park M."/>
            <person name="Lee H.-A."/>
            <person name="Lee H.-Y."/>
            <person name="Lee Y."/>
            <person name="Oh S."/>
            <person name="Lee J.H."/>
            <person name="Choi E."/>
            <person name="Choi E."/>
            <person name="Lee S.E."/>
            <person name="Jeon J."/>
            <person name="Kim H."/>
            <person name="Choi G."/>
            <person name="Song H."/>
            <person name="Lee J."/>
            <person name="Lee S.-C."/>
            <person name="Kwon J.-K."/>
            <person name="Lee H.-Y."/>
            <person name="Koo N."/>
            <person name="Hong Y."/>
            <person name="Kim R.W."/>
            <person name="Kang W.-H."/>
            <person name="Huh J.H."/>
            <person name="Kang B.-C."/>
            <person name="Yang T.-J."/>
            <person name="Lee Y.-H."/>
            <person name="Bennetzen J.L."/>
            <person name="Choi D."/>
        </authorList>
    </citation>
    <scope>NUCLEOTIDE SEQUENCE [LARGE SCALE GENOMIC DNA]</scope>
    <source>
        <strain evidence="2">cv. PBC81</strain>
    </source>
</reference>
<keyword evidence="2" id="KW-1185">Reference proteome</keyword>
<accession>A0A2G2XR33</accession>
<evidence type="ECO:0008006" key="3">
    <source>
        <dbReference type="Google" id="ProtNLM"/>
    </source>
</evidence>
<sequence length="175" mass="19564">MLLRNPSTKMFRRLPICPTKPPSRTPLGLGFVQICGGLGYDDSNNDYKVVRKTQSYHPYDQPSLVSEVMVYSLKLPMWKKVQATKDPLSRGSSLTLGGFNLGSERFEEMSFPQNMGKPCRLNLTVLGECLCLILGYVSATNTNVLNHIDLWAMKAYGVKESWVKLFSVGQSEGVH</sequence>
<dbReference type="OrthoDB" id="904379at2759"/>
<comment type="caution">
    <text evidence="1">The sequence shown here is derived from an EMBL/GenBank/DDBJ whole genome shotgun (WGS) entry which is preliminary data.</text>
</comment>
<dbReference type="Proteomes" id="UP000224567">
    <property type="component" value="Unassembled WGS sequence"/>
</dbReference>
<gene>
    <name evidence="1" type="ORF">CQW23_02305</name>
</gene>
<proteinExistence type="predicted"/>
<evidence type="ECO:0000313" key="2">
    <source>
        <dbReference type="Proteomes" id="UP000224567"/>
    </source>
</evidence>
<reference evidence="1 2" key="1">
    <citation type="journal article" date="2017" name="Genome Biol.">
        <title>New reference genome sequences of hot pepper reveal the massive evolution of plant disease-resistance genes by retroduplication.</title>
        <authorList>
            <person name="Kim S."/>
            <person name="Park J."/>
            <person name="Yeom S.I."/>
            <person name="Kim Y.M."/>
            <person name="Seo E."/>
            <person name="Kim K.T."/>
            <person name="Kim M.S."/>
            <person name="Lee J.M."/>
            <person name="Cheong K."/>
            <person name="Shin H.S."/>
            <person name="Kim S.B."/>
            <person name="Han K."/>
            <person name="Lee J."/>
            <person name="Park M."/>
            <person name="Lee H.A."/>
            <person name="Lee H.Y."/>
            <person name="Lee Y."/>
            <person name="Oh S."/>
            <person name="Lee J.H."/>
            <person name="Choi E."/>
            <person name="Choi E."/>
            <person name="Lee S.E."/>
            <person name="Jeon J."/>
            <person name="Kim H."/>
            <person name="Choi G."/>
            <person name="Song H."/>
            <person name="Lee J."/>
            <person name="Lee S.C."/>
            <person name="Kwon J.K."/>
            <person name="Lee H.Y."/>
            <person name="Koo N."/>
            <person name="Hong Y."/>
            <person name="Kim R.W."/>
            <person name="Kang W.H."/>
            <person name="Huh J.H."/>
            <person name="Kang B.C."/>
            <person name="Yang T.J."/>
            <person name="Lee Y.H."/>
            <person name="Bennetzen J.L."/>
            <person name="Choi D."/>
        </authorList>
    </citation>
    <scope>NUCLEOTIDE SEQUENCE [LARGE SCALE GENOMIC DNA]</scope>
    <source>
        <strain evidence="2">cv. PBC81</strain>
    </source>
</reference>
<organism evidence="1 2">
    <name type="scientific">Capsicum baccatum</name>
    <name type="common">Peruvian pepper</name>
    <dbReference type="NCBI Taxonomy" id="33114"/>
    <lineage>
        <taxon>Eukaryota</taxon>
        <taxon>Viridiplantae</taxon>
        <taxon>Streptophyta</taxon>
        <taxon>Embryophyta</taxon>
        <taxon>Tracheophyta</taxon>
        <taxon>Spermatophyta</taxon>
        <taxon>Magnoliopsida</taxon>
        <taxon>eudicotyledons</taxon>
        <taxon>Gunneridae</taxon>
        <taxon>Pentapetalae</taxon>
        <taxon>asterids</taxon>
        <taxon>lamiids</taxon>
        <taxon>Solanales</taxon>
        <taxon>Solanaceae</taxon>
        <taxon>Solanoideae</taxon>
        <taxon>Capsiceae</taxon>
        <taxon>Capsicum</taxon>
    </lineage>
</organism>
<dbReference type="PANTHER" id="PTHR31790">
    <property type="entry name" value="OS02G0783600 PROTEIN"/>
    <property type="match status" value="1"/>
</dbReference>
<dbReference type="AlphaFoldDB" id="A0A2G2XR33"/>
<dbReference type="EMBL" id="MLFT02000001">
    <property type="protein sequence ID" value="PHT59942.1"/>
    <property type="molecule type" value="Genomic_DNA"/>
</dbReference>
<evidence type="ECO:0000313" key="1">
    <source>
        <dbReference type="EMBL" id="PHT59942.1"/>
    </source>
</evidence>
<dbReference type="InterPro" id="IPR052361">
    <property type="entry name" value="F-box_domain"/>
</dbReference>
<name>A0A2G2XR33_CAPBA</name>
<dbReference type="PANTHER" id="PTHR31790:SF396">
    <property type="entry name" value="F-BOX PROTEIN CPR30-LIKE"/>
    <property type="match status" value="1"/>
</dbReference>
<protein>
    <recommendedName>
        <fullName evidence="3">F-box associated domain-containing protein</fullName>
    </recommendedName>
</protein>